<dbReference type="InterPro" id="IPR013083">
    <property type="entry name" value="Znf_RING/FYVE/PHD"/>
</dbReference>
<name>A0AAD3S5M9_NEPGR</name>
<dbReference type="Gene3D" id="3.30.40.10">
    <property type="entry name" value="Zinc/RING finger domain, C3HC4 (zinc finger)"/>
    <property type="match status" value="1"/>
</dbReference>
<keyword evidence="7" id="KW-0472">Membrane</keyword>
<dbReference type="PANTHER" id="PTHR47168">
    <property type="entry name" value="RING ZINC FINGER DOMAIN SUPERFAMILY PROTEIN-RELATED"/>
    <property type="match status" value="1"/>
</dbReference>
<keyword evidence="4 8" id="KW-0863">Zinc-finger</keyword>
<evidence type="ECO:0000256" key="6">
    <source>
        <dbReference type="ARBA" id="ARBA00022989"/>
    </source>
</evidence>
<comment type="subcellular location">
    <subcellularLocation>
        <location evidence="1">Membrane</location>
        <topology evidence="1">Single-pass membrane protein</topology>
    </subcellularLocation>
</comment>
<evidence type="ECO:0000256" key="2">
    <source>
        <dbReference type="ARBA" id="ARBA00022692"/>
    </source>
</evidence>
<dbReference type="SUPFAM" id="SSF57850">
    <property type="entry name" value="RING/U-box"/>
    <property type="match status" value="1"/>
</dbReference>
<dbReference type="SMART" id="SM00184">
    <property type="entry name" value="RING"/>
    <property type="match status" value="1"/>
</dbReference>
<evidence type="ECO:0000256" key="5">
    <source>
        <dbReference type="ARBA" id="ARBA00022833"/>
    </source>
</evidence>
<evidence type="ECO:0000256" key="7">
    <source>
        <dbReference type="ARBA" id="ARBA00023136"/>
    </source>
</evidence>
<evidence type="ECO:0000313" key="12">
    <source>
        <dbReference type="Proteomes" id="UP001279734"/>
    </source>
</evidence>
<dbReference type="PROSITE" id="PS50089">
    <property type="entry name" value="ZF_RING_2"/>
    <property type="match status" value="1"/>
</dbReference>
<organism evidence="11 12">
    <name type="scientific">Nepenthes gracilis</name>
    <name type="common">Slender pitcher plant</name>
    <dbReference type="NCBI Taxonomy" id="150966"/>
    <lineage>
        <taxon>Eukaryota</taxon>
        <taxon>Viridiplantae</taxon>
        <taxon>Streptophyta</taxon>
        <taxon>Embryophyta</taxon>
        <taxon>Tracheophyta</taxon>
        <taxon>Spermatophyta</taxon>
        <taxon>Magnoliopsida</taxon>
        <taxon>eudicotyledons</taxon>
        <taxon>Gunneridae</taxon>
        <taxon>Pentapetalae</taxon>
        <taxon>Caryophyllales</taxon>
        <taxon>Nepenthaceae</taxon>
        <taxon>Nepenthes</taxon>
    </lineage>
</organism>
<feature type="region of interest" description="Disordered" evidence="9">
    <location>
        <begin position="68"/>
        <end position="95"/>
    </location>
</feature>
<evidence type="ECO:0000256" key="1">
    <source>
        <dbReference type="ARBA" id="ARBA00004167"/>
    </source>
</evidence>
<evidence type="ECO:0000256" key="8">
    <source>
        <dbReference type="PROSITE-ProRule" id="PRU00175"/>
    </source>
</evidence>
<sequence>MGSGNSRQLRSPATEGKRTAKRRLSSLICGASSSRASETEDYPAESLVNSAEYYDPFIGKSVGPAKESILTSGGAGLTNPETEQGASSGSSIMGIDNVRSSSQRKRFSGNIELVSSHEANAESKSYLHRLADGASTSGGEQQSSVNVSSNSQMVSEIGNSHLPQISSEDVSSNLLHQDQGSVPLGGMAVEGRMDDVVGIPNNDSVPSPVVSNSGIGSWSLADDTDQEVIPSGFGFLMSNSVQGHAEGSSLHVDMVGIMAGNLSGSNDEISTREARRNGRRMFWDAFSSRSSRRYTDFSTILFTTEDVEDRGSHRRWPLDFGNDFFDGGNGGDSQHSGRRSHIARERMWHSRSQLLDRLRSGAGESGRRTTCPLELHPDGSCSCELNEEAGARASISRIVMLAEALFEVLDEIHRQPTSFSLSMVSHPAPESVVDSLPLKSYKEPNAVKTAHDLEQCYICLDEYENGDKIRILPCHHEYHMSCVDKWLKEIHGVCPLCRGNVCEAVGLSSVPDPNVLSPPMGHA</sequence>
<evidence type="ECO:0000259" key="10">
    <source>
        <dbReference type="PROSITE" id="PS50089"/>
    </source>
</evidence>
<dbReference type="EMBL" id="BSYO01000005">
    <property type="protein sequence ID" value="GMH04607.1"/>
    <property type="molecule type" value="Genomic_DNA"/>
</dbReference>
<dbReference type="FunFam" id="3.30.40.10:FF:000388">
    <property type="entry name" value="Putative RING zinc finger domain superfamily protein"/>
    <property type="match status" value="1"/>
</dbReference>
<evidence type="ECO:0000313" key="11">
    <source>
        <dbReference type="EMBL" id="GMH04607.1"/>
    </source>
</evidence>
<feature type="compositionally biased region" description="Polar residues" evidence="9">
    <location>
        <begin position="1"/>
        <end position="11"/>
    </location>
</feature>
<keyword evidence="6" id="KW-1133">Transmembrane helix</keyword>
<keyword evidence="12" id="KW-1185">Reference proteome</keyword>
<comment type="caution">
    <text evidence="11">The sequence shown here is derived from an EMBL/GenBank/DDBJ whole genome shotgun (WGS) entry which is preliminary data.</text>
</comment>
<feature type="compositionally biased region" description="Polar residues" evidence="9">
    <location>
        <begin position="79"/>
        <end position="91"/>
    </location>
</feature>
<dbReference type="Proteomes" id="UP001279734">
    <property type="component" value="Unassembled WGS sequence"/>
</dbReference>
<reference evidence="11" key="1">
    <citation type="submission" date="2023-05" db="EMBL/GenBank/DDBJ databases">
        <title>Nepenthes gracilis genome sequencing.</title>
        <authorList>
            <person name="Fukushima K."/>
        </authorList>
    </citation>
    <scope>NUCLEOTIDE SEQUENCE</scope>
    <source>
        <strain evidence="11">SING2019-196</strain>
    </source>
</reference>
<protein>
    <recommendedName>
        <fullName evidence="10">RING-type domain-containing protein</fullName>
    </recommendedName>
</protein>
<feature type="domain" description="RING-type" evidence="10">
    <location>
        <begin position="456"/>
        <end position="498"/>
    </location>
</feature>
<evidence type="ECO:0000256" key="4">
    <source>
        <dbReference type="ARBA" id="ARBA00022771"/>
    </source>
</evidence>
<evidence type="ECO:0000256" key="9">
    <source>
        <dbReference type="SAM" id="MobiDB-lite"/>
    </source>
</evidence>
<gene>
    <name evidence="11" type="ORF">Nepgr_006447</name>
</gene>
<evidence type="ECO:0000256" key="3">
    <source>
        <dbReference type="ARBA" id="ARBA00022723"/>
    </source>
</evidence>
<keyword evidence="3" id="KW-0479">Metal-binding</keyword>
<dbReference type="InterPro" id="IPR001841">
    <property type="entry name" value="Znf_RING"/>
</dbReference>
<keyword evidence="5" id="KW-0862">Zinc</keyword>
<dbReference type="Pfam" id="PF13639">
    <property type="entry name" value="zf-RING_2"/>
    <property type="match status" value="1"/>
</dbReference>
<proteinExistence type="predicted"/>
<dbReference type="PANTHER" id="PTHR47168:SF1">
    <property type="entry name" value="OS02G0798600 PROTEIN"/>
    <property type="match status" value="1"/>
</dbReference>
<keyword evidence="2" id="KW-0812">Transmembrane</keyword>
<dbReference type="GO" id="GO:0008270">
    <property type="term" value="F:zinc ion binding"/>
    <property type="evidence" value="ECO:0007669"/>
    <property type="project" value="UniProtKB-KW"/>
</dbReference>
<feature type="region of interest" description="Disordered" evidence="9">
    <location>
        <begin position="1"/>
        <end position="43"/>
    </location>
</feature>
<dbReference type="GO" id="GO:0016020">
    <property type="term" value="C:membrane"/>
    <property type="evidence" value="ECO:0007669"/>
    <property type="project" value="UniProtKB-SubCell"/>
</dbReference>
<dbReference type="InterPro" id="IPR051653">
    <property type="entry name" value="E3_ligase_sorting_rcpt"/>
</dbReference>
<accession>A0AAD3S5M9</accession>
<dbReference type="AlphaFoldDB" id="A0AAD3S5M9"/>